<sequence>MLEYLDQAHHREGFQREAANQPLGFHAGATHTAKLHLGMPGAQRLHQPSTKDIAGEFACHKVYALQCHSDGRAG</sequence>
<gene>
    <name evidence="1" type="ORF">HMSLTHF_04580</name>
</gene>
<proteinExistence type="predicted"/>
<reference evidence="1 2" key="1">
    <citation type="submission" date="2020-02" db="EMBL/GenBank/DDBJ databases">
        <title>Complete Genome Sequence of Halomonas meridiana strain BAA-801, Isolated from Deep Sea Thermal Vent.</title>
        <authorList>
            <person name="Takahashi Y."/>
            <person name="Takahashi H."/>
            <person name="Galipon J."/>
            <person name="Arakawa K."/>
        </authorList>
    </citation>
    <scope>NUCLEOTIDE SEQUENCE [LARGE SCALE GENOMIC DNA]</scope>
    <source>
        <strain evidence="1 2">Slthf1</strain>
    </source>
</reference>
<accession>A0A6F8SRW3</accession>
<organism evidence="1 2">
    <name type="scientific">Vreelandella aquamarina</name>
    <dbReference type="NCBI Taxonomy" id="77097"/>
    <lineage>
        <taxon>Bacteria</taxon>
        <taxon>Pseudomonadati</taxon>
        <taxon>Pseudomonadota</taxon>
        <taxon>Gammaproteobacteria</taxon>
        <taxon>Oceanospirillales</taxon>
        <taxon>Halomonadaceae</taxon>
        <taxon>Vreelandella</taxon>
    </lineage>
</organism>
<name>A0A6F8SRW3_9GAMM</name>
<dbReference type="AlphaFoldDB" id="A0A6F8SRW3"/>
<dbReference type="EMBL" id="AP022821">
    <property type="protein sequence ID" value="BCA90683.1"/>
    <property type="molecule type" value="Genomic_DNA"/>
</dbReference>
<evidence type="ECO:0000313" key="2">
    <source>
        <dbReference type="Proteomes" id="UP000503197"/>
    </source>
</evidence>
<evidence type="ECO:0000313" key="1">
    <source>
        <dbReference type="EMBL" id="BCA90683.1"/>
    </source>
</evidence>
<dbReference type="Proteomes" id="UP000503197">
    <property type="component" value="Chromosome"/>
</dbReference>
<protein>
    <submittedName>
        <fullName evidence="1">Uncharacterized protein</fullName>
    </submittedName>
</protein>